<name>A0A1T4YCI3_9FIRM</name>
<keyword evidence="2" id="KW-1185">Reference proteome</keyword>
<proteinExistence type="predicted"/>
<dbReference type="AlphaFoldDB" id="A0A1T4YCI3"/>
<dbReference type="Proteomes" id="UP000190286">
    <property type="component" value="Unassembled WGS sequence"/>
</dbReference>
<organism evidence="1 2">
    <name type="scientific">Gemmiger formicilis</name>
    <dbReference type="NCBI Taxonomy" id="745368"/>
    <lineage>
        <taxon>Bacteria</taxon>
        <taxon>Bacillati</taxon>
        <taxon>Bacillota</taxon>
        <taxon>Clostridia</taxon>
        <taxon>Eubacteriales</taxon>
        <taxon>Gemmiger</taxon>
    </lineage>
</organism>
<reference evidence="1 2" key="1">
    <citation type="submission" date="2017-02" db="EMBL/GenBank/DDBJ databases">
        <authorList>
            <person name="Peterson S.W."/>
        </authorList>
    </citation>
    <scope>NUCLEOTIDE SEQUENCE [LARGE SCALE GENOMIC DNA]</scope>
    <source>
        <strain evidence="1 2">ATCC 27749</strain>
    </source>
</reference>
<dbReference type="OrthoDB" id="1824207at2"/>
<accession>A0A1T4YCI3</accession>
<dbReference type="RefSeq" id="WP_078785684.1">
    <property type="nucleotide sequence ID" value="NZ_FUYF01000085.1"/>
</dbReference>
<sequence>MKKRKLELYITGKLMSALMVGRPAIFSTGGEMYHTAPVVKIHETETQEIHFETSTTHYYIKPRPFVLAALNPRRQTLVACA</sequence>
<evidence type="ECO:0000313" key="1">
    <source>
        <dbReference type="EMBL" id="SKA99542.1"/>
    </source>
</evidence>
<dbReference type="EMBL" id="FUYF01000085">
    <property type="protein sequence ID" value="SKA99542.1"/>
    <property type="molecule type" value="Genomic_DNA"/>
</dbReference>
<evidence type="ECO:0000313" key="2">
    <source>
        <dbReference type="Proteomes" id="UP000190286"/>
    </source>
</evidence>
<dbReference type="GeneID" id="93339333"/>
<gene>
    <name evidence="1" type="ORF">SAMN02745178_02931</name>
</gene>
<protein>
    <submittedName>
        <fullName evidence="1">Uncharacterized protein</fullName>
    </submittedName>
</protein>